<dbReference type="Gene3D" id="2.160.20.10">
    <property type="entry name" value="Single-stranded right-handed beta-helix, Pectin lyase-like"/>
    <property type="match status" value="1"/>
</dbReference>
<dbReference type="GO" id="GO:0071555">
    <property type="term" value="P:cell wall organization"/>
    <property type="evidence" value="ECO:0007669"/>
    <property type="project" value="UniProtKB-KW"/>
</dbReference>
<evidence type="ECO:0000256" key="6">
    <source>
        <dbReference type="ARBA" id="ARBA00023295"/>
    </source>
</evidence>
<dbReference type="InterPro" id="IPR006626">
    <property type="entry name" value="PbH1"/>
</dbReference>
<keyword evidence="3" id="KW-0134">Cell wall</keyword>
<evidence type="ECO:0000256" key="3">
    <source>
        <dbReference type="ARBA" id="ARBA00022512"/>
    </source>
</evidence>
<dbReference type="FunFam" id="2.160.20.10:FF:000004">
    <property type="entry name" value="Pectin lyase-like superfamily protein"/>
    <property type="match status" value="1"/>
</dbReference>
<evidence type="ECO:0000313" key="10">
    <source>
        <dbReference type="EMBL" id="KAL0005036.1"/>
    </source>
</evidence>
<dbReference type="InterPro" id="IPR012334">
    <property type="entry name" value="Pectin_lyas_fold"/>
</dbReference>
<evidence type="ECO:0000256" key="1">
    <source>
        <dbReference type="ARBA" id="ARBA00004191"/>
    </source>
</evidence>
<organism evidence="10 11">
    <name type="scientific">Lithocarpus litseifolius</name>
    <dbReference type="NCBI Taxonomy" id="425828"/>
    <lineage>
        <taxon>Eukaryota</taxon>
        <taxon>Viridiplantae</taxon>
        <taxon>Streptophyta</taxon>
        <taxon>Embryophyta</taxon>
        <taxon>Tracheophyta</taxon>
        <taxon>Spermatophyta</taxon>
        <taxon>Magnoliopsida</taxon>
        <taxon>eudicotyledons</taxon>
        <taxon>Gunneridae</taxon>
        <taxon>Pentapetalae</taxon>
        <taxon>rosids</taxon>
        <taxon>fabids</taxon>
        <taxon>Fagales</taxon>
        <taxon>Fagaceae</taxon>
        <taxon>Lithocarpus</taxon>
    </lineage>
</organism>
<evidence type="ECO:0000256" key="9">
    <source>
        <dbReference type="SAM" id="SignalP"/>
    </source>
</evidence>
<dbReference type="SUPFAM" id="SSF51126">
    <property type="entry name" value="Pectin lyase-like"/>
    <property type="match status" value="1"/>
</dbReference>
<sequence length="447" mass="47770">MRKNLSIATISLLLVLASTKAQQVFDVKSYGAQRNADITQAMTKAWKAACVVAGSKVVISAGVYKLGLVTLLGPCKGAIEFNLQGTLQAPSDVASFNGKDSWVVFESIDGLTVSGGGVFDGKGQQAWKKNECKKDKNCNVLPINIRFNYVTNSKVQDITSKDSKFFHINVLECKKLQFQHVTITAPADSPNTDGIHMGHSSQITITNPDIGTGDDCISIGDGTQDITVNQVTCGRGHGISIGSLGKYQNEEPVSGIRVTGATLSNTDNGVRIKTWPASPSGVASDIHFEDVVMNNVANPIIIDQNYCPNNQCSNQSPSKVKISNVSFKKIRGTSSTKEAMNLICSKSVPCQQVVLSDIDLAYKGASTSRHARGMTHGLGVRGLVEKHGKLPVCIAPEFCAFVGEHAAKFASQIGVQVHTNLSTMNAYSWKNVGSGEEEAIIQNVAVH</sequence>
<keyword evidence="7" id="KW-0961">Cell wall biogenesis/degradation</keyword>
<keyword evidence="4" id="KW-0964">Secreted</keyword>
<keyword evidence="6 8" id="KW-0326">Glycosidase</keyword>
<dbReference type="InterPro" id="IPR011050">
    <property type="entry name" value="Pectin_lyase_fold/virulence"/>
</dbReference>
<evidence type="ECO:0000256" key="7">
    <source>
        <dbReference type="ARBA" id="ARBA00023316"/>
    </source>
</evidence>
<dbReference type="Pfam" id="PF00295">
    <property type="entry name" value="Glyco_hydro_28"/>
    <property type="match status" value="1"/>
</dbReference>
<dbReference type="PANTHER" id="PTHR31375">
    <property type="match status" value="1"/>
</dbReference>
<proteinExistence type="inferred from homology"/>
<dbReference type="EMBL" id="JAZDWU010000004">
    <property type="protein sequence ID" value="KAL0005036.1"/>
    <property type="molecule type" value="Genomic_DNA"/>
</dbReference>
<evidence type="ECO:0000256" key="5">
    <source>
        <dbReference type="ARBA" id="ARBA00022801"/>
    </source>
</evidence>
<reference evidence="10 11" key="1">
    <citation type="submission" date="2024-01" db="EMBL/GenBank/DDBJ databases">
        <title>A telomere-to-telomere, gap-free genome of sweet tea (Lithocarpus litseifolius).</title>
        <authorList>
            <person name="Zhou J."/>
        </authorList>
    </citation>
    <scope>NUCLEOTIDE SEQUENCE [LARGE SCALE GENOMIC DNA]</scope>
    <source>
        <strain evidence="10">Zhou-2022a</strain>
        <tissue evidence="10">Leaf</tissue>
    </source>
</reference>
<dbReference type="AlphaFoldDB" id="A0AAW2D3X6"/>
<name>A0AAW2D3X6_9ROSI</name>
<evidence type="ECO:0000256" key="8">
    <source>
        <dbReference type="RuleBase" id="RU361169"/>
    </source>
</evidence>
<evidence type="ECO:0000256" key="4">
    <source>
        <dbReference type="ARBA" id="ARBA00022525"/>
    </source>
</evidence>
<comment type="subcellular location">
    <subcellularLocation>
        <location evidence="1">Secreted</location>
        <location evidence="1">Cell wall</location>
    </subcellularLocation>
</comment>
<dbReference type="GO" id="GO:0005975">
    <property type="term" value="P:carbohydrate metabolic process"/>
    <property type="evidence" value="ECO:0007669"/>
    <property type="project" value="InterPro"/>
</dbReference>
<dbReference type="InterPro" id="IPR000743">
    <property type="entry name" value="Glyco_hydro_28"/>
</dbReference>
<evidence type="ECO:0000256" key="2">
    <source>
        <dbReference type="ARBA" id="ARBA00008834"/>
    </source>
</evidence>
<dbReference type="Proteomes" id="UP001459277">
    <property type="component" value="Unassembled WGS sequence"/>
</dbReference>
<comment type="similarity">
    <text evidence="2 8">Belongs to the glycosyl hydrolase 28 family.</text>
</comment>
<accession>A0AAW2D3X6</accession>
<evidence type="ECO:0000313" key="11">
    <source>
        <dbReference type="Proteomes" id="UP001459277"/>
    </source>
</evidence>
<gene>
    <name evidence="10" type="ORF">SO802_012597</name>
</gene>
<feature type="signal peptide" evidence="9">
    <location>
        <begin position="1"/>
        <end position="21"/>
    </location>
</feature>
<dbReference type="GO" id="GO:0004650">
    <property type="term" value="F:polygalacturonase activity"/>
    <property type="evidence" value="ECO:0007669"/>
    <property type="project" value="InterPro"/>
</dbReference>
<dbReference type="SMART" id="SM00710">
    <property type="entry name" value="PbH1"/>
    <property type="match status" value="5"/>
</dbReference>
<protein>
    <submittedName>
        <fullName evidence="10">Uncharacterized protein</fullName>
    </submittedName>
</protein>
<keyword evidence="9" id="KW-0732">Signal</keyword>
<comment type="caution">
    <text evidence="10">The sequence shown here is derived from an EMBL/GenBank/DDBJ whole genome shotgun (WGS) entry which is preliminary data.</text>
</comment>
<keyword evidence="11" id="KW-1185">Reference proteome</keyword>
<keyword evidence="5 8" id="KW-0378">Hydrolase</keyword>
<feature type="chain" id="PRO_5043845029" evidence="9">
    <location>
        <begin position="22"/>
        <end position="447"/>
    </location>
</feature>